<sequence length="85" mass="9669">MTKLTKELNAKVVDLDGIAKAVSIDAEKLNLGVRNDLLLEVENGEDKQYYALEYVKEQNAYFNPQLPYNLPDEQILEGSIKINQK</sequence>
<organism evidence="1 2">
    <name type="scientific">Pontibacillus marinus BH030004 = DSM 16465</name>
    <dbReference type="NCBI Taxonomy" id="1385511"/>
    <lineage>
        <taxon>Bacteria</taxon>
        <taxon>Bacillati</taxon>
        <taxon>Bacillota</taxon>
        <taxon>Bacilli</taxon>
        <taxon>Bacillales</taxon>
        <taxon>Bacillaceae</taxon>
        <taxon>Pontibacillus</taxon>
    </lineage>
</organism>
<gene>
    <name evidence="1" type="ORF">N783_13425</name>
</gene>
<reference evidence="1 2" key="1">
    <citation type="submission" date="2013-08" db="EMBL/GenBank/DDBJ databases">
        <authorList>
            <person name="Huang J."/>
            <person name="Wang G."/>
        </authorList>
    </citation>
    <scope>NUCLEOTIDE SEQUENCE [LARGE SCALE GENOMIC DNA]</scope>
    <source>
        <strain evidence="1 2">BH030004</strain>
    </source>
</reference>
<dbReference type="RefSeq" id="WP_027447783.1">
    <property type="nucleotide sequence ID" value="NZ_AVPF01000004.1"/>
</dbReference>
<keyword evidence="2" id="KW-1185">Reference proteome</keyword>
<accession>A0A0A5GIK7</accession>
<dbReference type="Proteomes" id="UP000030403">
    <property type="component" value="Unassembled WGS sequence"/>
</dbReference>
<dbReference type="EMBL" id="AVPF01000004">
    <property type="protein sequence ID" value="KGX91033.1"/>
    <property type="molecule type" value="Genomic_DNA"/>
</dbReference>
<dbReference type="AlphaFoldDB" id="A0A0A5GIK7"/>
<evidence type="ECO:0000313" key="1">
    <source>
        <dbReference type="EMBL" id="KGX91033.1"/>
    </source>
</evidence>
<name>A0A0A5GIK7_9BACI</name>
<evidence type="ECO:0000313" key="2">
    <source>
        <dbReference type="Proteomes" id="UP000030403"/>
    </source>
</evidence>
<protein>
    <submittedName>
        <fullName evidence="1">Uncharacterized protein</fullName>
    </submittedName>
</protein>
<proteinExistence type="predicted"/>
<comment type="caution">
    <text evidence="1">The sequence shown here is derived from an EMBL/GenBank/DDBJ whole genome shotgun (WGS) entry which is preliminary data.</text>
</comment>